<gene>
    <name evidence="2" type="ORF">CLV89_101293</name>
</gene>
<name>A0A2T1ANJ0_TRISK</name>
<dbReference type="InterPro" id="IPR006342">
    <property type="entry name" value="FkbM_mtfrase"/>
</dbReference>
<dbReference type="InterPro" id="IPR029063">
    <property type="entry name" value="SAM-dependent_MTases_sf"/>
</dbReference>
<dbReference type="Pfam" id="PF05050">
    <property type="entry name" value="Methyltransf_21"/>
    <property type="match status" value="1"/>
</dbReference>
<dbReference type="GO" id="GO:0032259">
    <property type="term" value="P:methylation"/>
    <property type="evidence" value="ECO:0007669"/>
    <property type="project" value="UniProtKB-KW"/>
</dbReference>
<dbReference type="SUPFAM" id="SSF53335">
    <property type="entry name" value="S-adenosyl-L-methionine-dependent methyltransferases"/>
    <property type="match status" value="1"/>
</dbReference>
<evidence type="ECO:0000313" key="3">
    <source>
        <dbReference type="Proteomes" id="UP000237718"/>
    </source>
</evidence>
<keyword evidence="2" id="KW-0808">Transferase</keyword>
<proteinExistence type="predicted"/>
<reference evidence="2 3" key="1">
    <citation type="submission" date="2018-03" db="EMBL/GenBank/DDBJ databases">
        <title>Genomic Encyclopedia of Archaeal and Bacterial Type Strains, Phase II (KMG-II): from individual species to whole genera.</title>
        <authorList>
            <person name="Goeker M."/>
        </authorList>
    </citation>
    <scope>NUCLEOTIDE SEQUENCE [LARGE SCALE GENOMIC DNA]</scope>
    <source>
        <strain evidence="2 3">DSM 25328</strain>
    </source>
</reference>
<dbReference type="AlphaFoldDB" id="A0A2T1ANJ0"/>
<accession>A0A2T1ANJ0</accession>
<dbReference type="RefSeq" id="WP_106161790.1">
    <property type="nucleotide sequence ID" value="NZ_PVUF01000001.1"/>
</dbReference>
<dbReference type="Gene3D" id="3.40.50.150">
    <property type="entry name" value="Vaccinia Virus protein VP39"/>
    <property type="match status" value="1"/>
</dbReference>
<keyword evidence="2" id="KW-0489">Methyltransferase</keyword>
<dbReference type="GO" id="GO:0008168">
    <property type="term" value="F:methyltransferase activity"/>
    <property type="evidence" value="ECO:0007669"/>
    <property type="project" value="UniProtKB-KW"/>
</dbReference>
<feature type="domain" description="Methyltransferase FkbM" evidence="1">
    <location>
        <begin position="88"/>
        <end position="227"/>
    </location>
</feature>
<sequence>MSDTEVTSTAVTSDAAPLVTQEVAATCLGVKVPQSPFLTETRIERINAARYEGQEIAGALHVVREDDRVLEVGAGLGVVGAVIAMNARPEKVLSFEANPELVPVITALHEMNELGGRVELRNQVLFAGADRPETMEFHLRNSFLGSSLLNEGGRPSRVVEIPTVDMAEVVAELQPTVLVMDIEGGELALLEAMDLSPFRAIVIEFHPEAYEVAGMRRCKSILRDAGFLKVDEISTRTVWTCTREGAPS</sequence>
<evidence type="ECO:0000259" key="1">
    <source>
        <dbReference type="Pfam" id="PF05050"/>
    </source>
</evidence>
<organism evidence="2 3">
    <name type="scientific">Tritonibacter scottomollicae</name>
    <name type="common">Epibacterium scottomollicae</name>
    <dbReference type="NCBI Taxonomy" id="483013"/>
    <lineage>
        <taxon>Bacteria</taxon>
        <taxon>Pseudomonadati</taxon>
        <taxon>Pseudomonadota</taxon>
        <taxon>Alphaproteobacteria</taxon>
        <taxon>Rhodobacterales</taxon>
        <taxon>Paracoccaceae</taxon>
        <taxon>Tritonibacter</taxon>
    </lineage>
</organism>
<protein>
    <submittedName>
        <fullName evidence="2">FkbM family methyltransferase</fullName>
    </submittedName>
</protein>
<dbReference type="OrthoDB" id="456767at2"/>
<dbReference type="EMBL" id="PVUF01000001">
    <property type="protein sequence ID" value="PRZ50077.1"/>
    <property type="molecule type" value="Genomic_DNA"/>
</dbReference>
<dbReference type="NCBIfam" id="TIGR01444">
    <property type="entry name" value="fkbM_fam"/>
    <property type="match status" value="1"/>
</dbReference>
<comment type="caution">
    <text evidence="2">The sequence shown here is derived from an EMBL/GenBank/DDBJ whole genome shotgun (WGS) entry which is preliminary data.</text>
</comment>
<dbReference type="Proteomes" id="UP000237718">
    <property type="component" value="Unassembled WGS sequence"/>
</dbReference>
<evidence type="ECO:0000313" key="2">
    <source>
        <dbReference type="EMBL" id="PRZ50077.1"/>
    </source>
</evidence>